<keyword evidence="2" id="KW-0732">Signal</keyword>
<dbReference type="AlphaFoldDB" id="A0ABD3RQY9"/>
<gene>
    <name evidence="3" type="ORF">ACHAXA_006795</name>
</gene>
<proteinExistence type="predicted"/>
<feature type="compositionally biased region" description="Low complexity" evidence="1">
    <location>
        <begin position="48"/>
        <end position="63"/>
    </location>
</feature>
<comment type="caution">
    <text evidence="3">The sequence shown here is derived from an EMBL/GenBank/DDBJ whole genome shotgun (WGS) entry which is preliminary data.</text>
</comment>
<dbReference type="EMBL" id="JALLPB020000205">
    <property type="protein sequence ID" value="KAL3815293.1"/>
    <property type="molecule type" value="Genomic_DNA"/>
</dbReference>
<feature type="region of interest" description="Disordered" evidence="1">
    <location>
        <begin position="39"/>
        <end position="63"/>
    </location>
</feature>
<organism evidence="3 4">
    <name type="scientific">Cyclostephanos tholiformis</name>
    <dbReference type="NCBI Taxonomy" id="382380"/>
    <lineage>
        <taxon>Eukaryota</taxon>
        <taxon>Sar</taxon>
        <taxon>Stramenopiles</taxon>
        <taxon>Ochrophyta</taxon>
        <taxon>Bacillariophyta</taxon>
        <taxon>Coscinodiscophyceae</taxon>
        <taxon>Thalassiosirophycidae</taxon>
        <taxon>Stephanodiscales</taxon>
        <taxon>Stephanodiscaceae</taxon>
        <taxon>Cyclostephanos</taxon>
    </lineage>
</organism>
<sequence>MTKKSPTRRKLSSLVTILACALLIAVVQSCPKVVYSKPLVSSSSTTKGGNAAPDGNDNDNNANHSELVEYKHAKGGLGKIVSWGLAKIENAIYGDVNISDLIAAFVAKFDNVLAIMVRSFAEIMMPYEKLLVLEKERLVKFDSEFKDLVGLRNKIERKCSRVTTIDDRSLCVDRGVDIRGKIDDLRDKRSRSIDAISRYEGMIEWCASYGNWFC</sequence>
<evidence type="ECO:0000256" key="1">
    <source>
        <dbReference type="SAM" id="MobiDB-lite"/>
    </source>
</evidence>
<name>A0ABD3RQY9_9STRA</name>
<evidence type="ECO:0000313" key="4">
    <source>
        <dbReference type="Proteomes" id="UP001530377"/>
    </source>
</evidence>
<dbReference type="Proteomes" id="UP001530377">
    <property type="component" value="Unassembled WGS sequence"/>
</dbReference>
<keyword evidence="4" id="KW-1185">Reference proteome</keyword>
<evidence type="ECO:0000313" key="3">
    <source>
        <dbReference type="EMBL" id="KAL3815293.1"/>
    </source>
</evidence>
<protein>
    <submittedName>
        <fullName evidence="3">Uncharacterized protein</fullName>
    </submittedName>
</protein>
<evidence type="ECO:0000256" key="2">
    <source>
        <dbReference type="SAM" id="SignalP"/>
    </source>
</evidence>
<feature type="chain" id="PRO_5044874072" evidence="2">
    <location>
        <begin position="30"/>
        <end position="214"/>
    </location>
</feature>
<reference evidence="3 4" key="1">
    <citation type="submission" date="2024-10" db="EMBL/GenBank/DDBJ databases">
        <title>Updated reference genomes for cyclostephanoid diatoms.</title>
        <authorList>
            <person name="Roberts W.R."/>
            <person name="Alverson A.J."/>
        </authorList>
    </citation>
    <scope>NUCLEOTIDE SEQUENCE [LARGE SCALE GENOMIC DNA]</scope>
    <source>
        <strain evidence="3 4">AJA228-03</strain>
    </source>
</reference>
<dbReference type="PROSITE" id="PS51257">
    <property type="entry name" value="PROKAR_LIPOPROTEIN"/>
    <property type="match status" value="1"/>
</dbReference>
<feature type="signal peptide" evidence="2">
    <location>
        <begin position="1"/>
        <end position="29"/>
    </location>
</feature>
<accession>A0ABD3RQY9</accession>